<dbReference type="OrthoDB" id="5738121at2"/>
<evidence type="ECO:0000259" key="2">
    <source>
        <dbReference type="Pfam" id="PF03807"/>
    </source>
</evidence>
<dbReference type="AlphaFoldDB" id="A0A1I1LDJ2"/>
<dbReference type="InterPro" id="IPR036291">
    <property type="entry name" value="NAD(P)-bd_dom_sf"/>
</dbReference>
<dbReference type="STRING" id="574651.SAMN04487968_109131"/>
<dbReference type="EMBL" id="FOLB01000009">
    <property type="protein sequence ID" value="SFC67600.1"/>
    <property type="molecule type" value="Genomic_DNA"/>
</dbReference>
<feature type="domain" description="Pyrroline-5-carboxylate reductase catalytic N-terminal" evidence="2">
    <location>
        <begin position="3"/>
        <end position="93"/>
    </location>
</feature>
<keyword evidence="1" id="KW-0560">Oxidoreductase</keyword>
<accession>A0A1I1LDJ2</accession>
<dbReference type="PANTHER" id="PTHR14239">
    <property type="entry name" value="DUDULIN-RELATED"/>
    <property type="match status" value="1"/>
</dbReference>
<dbReference type="InterPro" id="IPR028939">
    <property type="entry name" value="P5C_Rdtase_cat_N"/>
</dbReference>
<name>A0A1I1LDJ2_9ACTN</name>
<evidence type="ECO:0000256" key="1">
    <source>
        <dbReference type="ARBA" id="ARBA00023002"/>
    </source>
</evidence>
<evidence type="ECO:0000313" key="4">
    <source>
        <dbReference type="Proteomes" id="UP000198832"/>
    </source>
</evidence>
<keyword evidence="4" id="KW-1185">Reference proteome</keyword>
<dbReference type="SUPFAM" id="SSF51735">
    <property type="entry name" value="NAD(P)-binding Rossmann-fold domains"/>
    <property type="match status" value="1"/>
</dbReference>
<reference evidence="3 4" key="1">
    <citation type="submission" date="2016-10" db="EMBL/GenBank/DDBJ databases">
        <authorList>
            <person name="de Groot N.N."/>
        </authorList>
    </citation>
    <scope>NUCLEOTIDE SEQUENCE [LARGE SCALE GENOMIC DNA]</scope>
    <source>
        <strain evidence="3 4">CGMCC 1.7056</strain>
    </source>
</reference>
<protein>
    <recommendedName>
        <fullName evidence="2">Pyrroline-5-carboxylate reductase catalytic N-terminal domain-containing protein</fullName>
    </recommendedName>
</protein>
<organism evidence="3 4">
    <name type="scientific">Nocardioides terrae</name>
    <dbReference type="NCBI Taxonomy" id="574651"/>
    <lineage>
        <taxon>Bacteria</taxon>
        <taxon>Bacillati</taxon>
        <taxon>Actinomycetota</taxon>
        <taxon>Actinomycetes</taxon>
        <taxon>Propionibacteriales</taxon>
        <taxon>Nocardioidaceae</taxon>
        <taxon>Nocardioides</taxon>
    </lineage>
</organism>
<dbReference type="GO" id="GO:0016491">
    <property type="term" value="F:oxidoreductase activity"/>
    <property type="evidence" value="ECO:0007669"/>
    <property type="project" value="UniProtKB-KW"/>
</dbReference>
<dbReference type="InterPro" id="IPR051267">
    <property type="entry name" value="STEAP_metalloreductase"/>
</dbReference>
<evidence type="ECO:0000313" key="3">
    <source>
        <dbReference type="EMBL" id="SFC67600.1"/>
    </source>
</evidence>
<dbReference type="PANTHER" id="PTHR14239:SF10">
    <property type="entry name" value="REDUCTASE"/>
    <property type="match status" value="1"/>
</dbReference>
<dbReference type="Gene3D" id="3.40.50.720">
    <property type="entry name" value="NAD(P)-binding Rossmann-like Domain"/>
    <property type="match status" value="1"/>
</dbReference>
<dbReference type="Proteomes" id="UP000198832">
    <property type="component" value="Unassembled WGS sequence"/>
</dbReference>
<gene>
    <name evidence="3" type="ORF">SAMN04487968_109131</name>
</gene>
<dbReference type="Pfam" id="PF03807">
    <property type="entry name" value="F420_oxidored"/>
    <property type="match status" value="1"/>
</dbReference>
<dbReference type="RefSeq" id="WP_091124565.1">
    <property type="nucleotide sequence ID" value="NZ_FOLB01000009.1"/>
</dbReference>
<proteinExistence type="predicted"/>
<sequence length="205" mass="20877">MSTITIIGAGNMATAIGTRAAESGHTVEIMSRNPAHAQATADRIGNGAVAGTYGSVPAGDIVVLAVLHQAALDVVAHYGAGLAGKVLVDITNPFNADGTGILTTEGHSMTQQIAAAVPDGTHVIKAFNTIFGHVLAEGGPHDVLFAGDSPEARARFAELVTSLGMRPLDTGGLESTYVLEWTAILLMGLARNGAGWNVALRADVG</sequence>